<evidence type="ECO:0000313" key="3">
    <source>
        <dbReference type="Proteomes" id="UP001151002"/>
    </source>
</evidence>
<evidence type="ECO:0000313" key="2">
    <source>
        <dbReference type="EMBL" id="MCY1144936.1"/>
    </source>
</evidence>
<organism evidence="2 3">
    <name type="scientific">Paractinoplanes pyxinae</name>
    <dbReference type="NCBI Taxonomy" id="2997416"/>
    <lineage>
        <taxon>Bacteria</taxon>
        <taxon>Bacillati</taxon>
        <taxon>Actinomycetota</taxon>
        <taxon>Actinomycetes</taxon>
        <taxon>Micromonosporales</taxon>
        <taxon>Micromonosporaceae</taxon>
        <taxon>Paractinoplanes</taxon>
    </lineage>
</organism>
<dbReference type="Proteomes" id="UP001151002">
    <property type="component" value="Unassembled WGS sequence"/>
</dbReference>
<dbReference type="EMBL" id="JAPNTZ010000022">
    <property type="protein sequence ID" value="MCY1144936.1"/>
    <property type="molecule type" value="Genomic_DNA"/>
</dbReference>
<keyword evidence="3" id="KW-1185">Reference proteome</keyword>
<name>A0ABT4BEI6_9ACTN</name>
<keyword evidence="1" id="KW-0732">Signal</keyword>
<feature type="chain" id="PRO_5046035944" evidence="1">
    <location>
        <begin position="31"/>
        <end position="106"/>
    </location>
</feature>
<feature type="signal peptide" evidence="1">
    <location>
        <begin position="1"/>
        <end position="30"/>
    </location>
</feature>
<proteinExistence type="predicted"/>
<gene>
    <name evidence="2" type="ORF">OWR29_43655</name>
</gene>
<comment type="caution">
    <text evidence="2">The sequence shown here is derived from an EMBL/GenBank/DDBJ whole genome shotgun (WGS) entry which is preliminary data.</text>
</comment>
<sequence length="106" mass="10924">MMRRKLAAMALTVTAATSGVVGLTSSPAMATPTNCSWARYTANSIVAICNGGSGNFRARITCHNSGPGGILVSAVGSWKTVASRSPSYAYCPKAGDTYEYGGINIQ</sequence>
<accession>A0ABT4BEI6</accession>
<protein>
    <submittedName>
        <fullName evidence="2">Uncharacterized protein</fullName>
    </submittedName>
</protein>
<dbReference type="RefSeq" id="WP_267569523.1">
    <property type="nucleotide sequence ID" value="NZ_JAPNTZ010000022.1"/>
</dbReference>
<evidence type="ECO:0000256" key="1">
    <source>
        <dbReference type="SAM" id="SignalP"/>
    </source>
</evidence>
<reference evidence="2" key="1">
    <citation type="submission" date="2022-11" db="EMBL/GenBank/DDBJ databases">
        <authorList>
            <person name="Somphong A."/>
            <person name="Phongsopitanun W."/>
        </authorList>
    </citation>
    <scope>NUCLEOTIDE SEQUENCE</scope>
    <source>
        <strain evidence="2">Pm04-4</strain>
    </source>
</reference>